<comment type="caution">
    <text evidence="1">The sequence shown here is derived from an EMBL/GenBank/DDBJ whole genome shotgun (WGS) entry which is preliminary data.</text>
</comment>
<dbReference type="EMBL" id="MHLA01000001">
    <property type="protein sequence ID" value="OGZ00418.1"/>
    <property type="molecule type" value="Genomic_DNA"/>
</dbReference>
<gene>
    <name evidence="1" type="ORF">A2945_03690</name>
</gene>
<sequence>MDDFYVVTLDSVYHVHPEENHLTATKIAERIRGHAPLNSVIYAEAMLLPSSGLLAISKMASGAFFIAESTLPIVGLFLDRQKALACMASDVLVPDDPCWAEERKEVFAMTRGNDSLFPSGHILIYDPQPEDFQPLEGSDDVN</sequence>
<reference evidence="1 2" key="1">
    <citation type="journal article" date="2016" name="Nat. Commun.">
        <title>Thousands of microbial genomes shed light on interconnected biogeochemical processes in an aquifer system.</title>
        <authorList>
            <person name="Anantharaman K."/>
            <person name="Brown C.T."/>
            <person name="Hug L.A."/>
            <person name="Sharon I."/>
            <person name="Castelle C.J."/>
            <person name="Probst A.J."/>
            <person name="Thomas B.C."/>
            <person name="Singh A."/>
            <person name="Wilkins M.J."/>
            <person name="Karaoz U."/>
            <person name="Brodie E.L."/>
            <person name="Williams K.H."/>
            <person name="Hubbard S.S."/>
            <person name="Banfield J.F."/>
        </authorList>
    </citation>
    <scope>NUCLEOTIDE SEQUENCE [LARGE SCALE GENOMIC DNA]</scope>
</reference>
<organism evidence="1 2">
    <name type="scientific">Candidatus Liptonbacteria bacterium RIFCSPLOWO2_01_FULL_52_25</name>
    <dbReference type="NCBI Taxonomy" id="1798650"/>
    <lineage>
        <taxon>Bacteria</taxon>
        <taxon>Candidatus Liptoniibacteriota</taxon>
    </lineage>
</organism>
<protein>
    <submittedName>
        <fullName evidence="1">Uncharacterized protein</fullName>
    </submittedName>
</protein>
<dbReference type="AlphaFoldDB" id="A0A1G2CJ35"/>
<accession>A0A1G2CJ35</accession>
<name>A0A1G2CJ35_9BACT</name>
<proteinExistence type="predicted"/>
<evidence type="ECO:0000313" key="2">
    <source>
        <dbReference type="Proteomes" id="UP000178880"/>
    </source>
</evidence>
<evidence type="ECO:0000313" key="1">
    <source>
        <dbReference type="EMBL" id="OGZ00418.1"/>
    </source>
</evidence>
<dbReference type="Proteomes" id="UP000178880">
    <property type="component" value="Unassembled WGS sequence"/>
</dbReference>